<reference evidence="12" key="1">
    <citation type="journal article" date="2021" name="Genome Biol. Evol.">
        <title>The assembled and annotated genome of the fairy-ring fungus Marasmius oreades.</title>
        <authorList>
            <person name="Hiltunen M."/>
            <person name="Ament-Velasquez S.L."/>
            <person name="Johannesson H."/>
        </authorList>
    </citation>
    <scope>NUCLEOTIDE SEQUENCE</scope>
    <source>
        <strain evidence="12">03SP1</strain>
    </source>
</reference>
<evidence type="ECO:0000256" key="9">
    <source>
        <dbReference type="RuleBase" id="RU000489"/>
    </source>
</evidence>
<dbReference type="EMBL" id="CM032183">
    <property type="protein sequence ID" value="KAG7095154.1"/>
    <property type="molecule type" value="Genomic_DNA"/>
</dbReference>
<keyword evidence="13" id="KW-1185">Reference proteome</keyword>
<dbReference type="SUPFAM" id="SSF51445">
    <property type="entry name" value="(Trans)glycosidases"/>
    <property type="match status" value="1"/>
</dbReference>
<evidence type="ECO:0000256" key="10">
    <source>
        <dbReference type="SAM" id="SignalP"/>
    </source>
</evidence>
<dbReference type="InterPro" id="IPR001579">
    <property type="entry name" value="Glyco_hydro_18_chit_AS"/>
</dbReference>
<dbReference type="Proteomes" id="UP001049176">
    <property type="component" value="Chromosome 3"/>
</dbReference>
<dbReference type="InterPro" id="IPR050314">
    <property type="entry name" value="Glycosyl_Hydrlase_18"/>
</dbReference>
<evidence type="ECO:0000313" key="13">
    <source>
        <dbReference type="Proteomes" id="UP001049176"/>
    </source>
</evidence>
<dbReference type="PANTHER" id="PTHR11177">
    <property type="entry name" value="CHITINASE"/>
    <property type="match status" value="1"/>
</dbReference>
<evidence type="ECO:0000256" key="4">
    <source>
        <dbReference type="ARBA" id="ARBA00022801"/>
    </source>
</evidence>
<dbReference type="GO" id="GO:0030246">
    <property type="term" value="F:carbohydrate binding"/>
    <property type="evidence" value="ECO:0007669"/>
    <property type="project" value="InterPro"/>
</dbReference>
<dbReference type="Gene3D" id="2.10.10.20">
    <property type="entry name" value="Carbohydrate-binding module superfamily 5/12"/>
    <property type="match status" value="1"/>
</dbReference>
<evidence type="ECO:0000256" key="2">
    <source>
        <dbReference type="ARBA" id="ARBA00008682"/>
    </source>
</evidence>
<dbReference type="InterPro" id="IPR017853">
    <property type="entry name" value="GH"/>
</dbReference>
<dbReference type="RefSeq" id="XP_043011624.1">
    <property type="nucleotide sequence ID" value="XM_043150536.1"/>
</dbReference>
<organism evidence="12 13">
    <name type="scientific">Marasmius oreades</name>
    <name type="common">fairy-ring Marasmius</name>
    <dbReference type="NCBI Taxonomy" id="181124"/>
    <lineage>
        <taxon>Eukaryota</taxon>
        <taxon>Fungi</taxon>
        <taxon>Dikarya</taxon>
        <taxon>Basidiomycota</taxon>
        <taxon>Agaricomycotina</taxon>
        <taxon>Agaricomycetes</taxon>
        <taxon>Agaricomycetidae</taxon>
        <taxon>Agaricales</taxon>
        <taxon>Marasmiineae</taxon>
        <taxon>Marasmiaceae</taxon>
        <taxon>Marasmius</taxon>
    </lineage>
</organism>
<dbReference type="GO" id="GO:0006032">
    <property type="term" value="P:chitin catabolic process"/>
    <property type="evidence" value="ECO:0007669"/>
    <property type="project" value="UniProtKB-KW"/>
</dbReference>
<dbReference type="InterPro" id="IPR011583">
    <property type="entry name" value="Chitinase_II/V-like_cat"/>
</dbReference>
<dbReference type="OrthoDB" id="76388at2759"/>
<evidence type="ECO:0000256" key="8">
    <source>
        <dbReference type="ARBA" id="ARBA00023326"/>
    </source>
</evidence>
<proteinExistence type="inferred from homology"/>
<comment type="caution">
    <text evidence="12">The sequence shown here is derived from an EMBL/GenBank/DDBJ whole genome shotgun (WGS) entry which is preliminary data.</text>
</comment>
<evidence type="ECO:0000256" key="5">
    <source>
        <dbReference type="ARBA" id="ARBA00023024"/>
    </source>
</evidence>
<dbReference type="SMART" id="SM00636">
    <property type="entry name" value="Glyco_18"/>
    <property type="match status" value="1"/>
</dbReference>
<dbReference type="Pfam" id="PF02839">
    <property type="entry name" value="CBM_5_12"/>
    <property type="match status" value="1"/>
</dbReference>
<dbReference type="Pfam" id="PF00704">
    <property type="entry name" value="Glyco_hydro_18"/>
    <property type="match status" value="1"/>
</dbReference>
<evidence type="ECO:0000256" key="6">
    <source>
        <dbReference type="ARBA" id="ARBA00023277"/>
    </source>
</evidence>
<dbReference type="SUPFAM" id="SSF54556">
    <property type="entry name" value="Chitinase insertion domain"/>
    <property type="match status" value="1"/>
</dbReference>
<dbReference type="GeneID" id="66075009"/>
<dbReference type="GO" id="GO:0000272">
    <property type="term" value="P:polysaccharide catabolic process"/>
    <property type="evidence" value="ECO:0007669"/>
    <property type="project" value="UniProtKB-KW"/>
</dbReference>
<keyword evidence="5" id="KW-0146">Chitin degradation</keyword>
<dbReference type="CDD" id="cd12215">
    <property type="entry name" value="ChiC_BD"/>
    <property type="match status" value="1"/>
</dbReference>
<dbReference type="InterPro" id="IPR003610">
    <property type="entry name" value="CBM5/12"/>
</dbReference>
<evidence type="ECO:0000256" key="1">
    <source>
        <dbReference type="ARBA" id="ARBA00000822"/>
    </source>
</evidence>
<sequence>MTPNLMRILSFLSTVAFVLVHATQVMHRPDKYKESPNVYKTEANPKTNTVQKRATGKVQFAYFVNWGIYPAYNFQPTDIDPSMVTHILYSFADVSPATGAVSLTDLYADQDKRFPTDSWNDSGNNLYGCLKQLYLLKLANRQLKVLLSIGGWTYSQNGHFSFVTNPASRANFVQSAVQLIEDYGLDGIDIDFEYPSSSAEGQGFADLVSEIRKAFDDLANRKGDLTPYLLSAAVAAGAANNANLNIQQMDSGLNYWNLMAYDYAGSWLNYSDNQANLYGGQRTGVNTDQAISYYLSSGATASKITMGIPLYGRAFENTNGLGQPYSGIGPGSVESGVYNYNALPLAGSQVSENTTDVSSYSYDSAKKELVSYDTPNIVKIKAQYVKNKGLAGTMYWQLATDKKGQDSLVLTSVNVLGALDQTENHIKFPSSKWDNIKNNMGASTGGGGGGSGGSGCTGVAAWISTTAYTGGQSVTYNGHLYVAKWWTQNEVPGKAEVWTDGGVC</sequence>
<gene>
    <name evidence="12" type="ORF">E1B28_005933</name>
</gene>
<dbReference type="PROSITE" id="PS51910">
    <property type="entry name" value="GH18_2"/>
    <property type="match status" value="1"/>
</dbReference>
<dbReference type="PROSITE" id="PS01095">
    <property type="entry name" value="GH18_1"/>
    <property type="match status" value="1"/>
</dbReference>
<dbReference type="SUPFAM" id="SSF51055">
    <property type="entry name" value="Carbohydrate binding domain"/>
    <property type="match status" value="1"/>
</dbReference>
<dbReference type="SMART" id="SM00495">
    <property type="entry name" value="ChtBD3"/>
    <property type="match status" value="1"/>
</dbReference>
<dbReference type="EC" id="3.2.1.14" evidence="3"/>
<dbReference type="InterPro" id="IPR036573">
    <property type="entry name" value="CBM_sf_5/12"/>
</dbReference>
<dbReference type="CDD" id="cd06548">
    <property type="entry name" value="GH18_chitinase"/>
    <property type="match status" value="1"/>
</dbReference>
<feature type="chain" id="PRO_5040116192" description="chitinase" evidence="10">
    <location>
        <begin position="23"/>
        <end position="504"/>
    </location>
</feature>
<dbReference type="Gene3D" id="3.20.20.80">
    <property type="entry name" value="Glycosidases"/>
    <property type="match status" value="1"/>
</dbReference>
<dbReference type="InterPro" id="IPR001223">
    <property type="entry name" value="Glyco_hydro18_cat"/>
</dbReference>
<dbReference type="KEGG" id="more:E1B28_005933"/>
<keyword evidence="10" id="KW-0732">Signal</keyword>
<keyword evidence="8" id="KW-0624">Polysaccharide degradation</keyword>
<feature type="domain" description="GH18" evidence="11">
    <location>
        <begin position="57"/>
        <end position="419"/>
    </location>
</feature>
<feature type="signal peptide" evidence="10">
    <location>
        <begin position="1"/>
        <end position="22"/>
    </location>
</feature>
<dbReference type="AlphaFoldDB" id="A0A9P7S485"/>
<keyword evidence="7 9" id="KW-0326">Glycosidase</keyword>
<name>A0A9P7S485_9AGAR</name>
<protein>
    <recommendedName>
        <fullName evidence="3">chitinase</fullName>
        <ecNumber evidence="3">3.2.1.14</ecNumber>
    </recommendedName>
</protein>
<evidence type="ECO:0000256" key="3">
    <source>
        <dbReference type="ARBA" id="ARBA00012729"/>
    </source>
</evidence>
<keyword evidence="4 9" id="KW-0378">Hydrolase</keyword>
<keyword evidence="6" id="KW-0119">Carbohydrate metabolism</keyword>
<dbReference type="PANTHER" id="PTHR11177:SF317">
    <property type="entry name" value="CHITINASE 12-RELATED"/>
    <property type="match status" value="1"/>
</dbReference>
<evidence type="ECO:0000256" key="7">
    <source>
        <dbReference type="ARBA" id="ARBA00023295"/>
    </source>
</evidence>
<comment type="catalytic activity">
    <reaction evidence="1">
        <text>Random endo-hydrolysis of N-acetyl-beta-D-glucosaminide (1-&gt;4)-beta-linkages in chitin and chitodextrins.</text>
        <dbReference type="EC" id="3.2.1.14"/>
    </reaction>
</comment>
<dbReference type="InterPro" id="IPR029070">
    <property type="entry name" value="Chitinase_insertion_sf"/>
</dbReference>
<comment type="similarity">
    <text evidence="2">Belongs to the glycosyl hydrolase 18 family. Chitinase class V subfamily.</text>
</comment>
<dbReference type="FunFam" id="3.10.50.10:FF:000005">
    <property type="entry name" value="Endochitinase B1"/>
    <property type="match status" value="1"/>
</dbReference>
<accession>A0A9P7S485</accession>
<dbReference type="GO" id="GO:0008843">
    <property type="term" value="F:endochitinase activity"/>
    <property type="evidence" value="ECO:0007669"/>
    <property type="project" value="UniProtKB-EC"/>
</dbReference>
<dbReference type="Gene3D" id="3.10.50.10">
    <property type="match status" value="1"/>
</dbReference>
<dbReference type="GO" id="GO:0005576">
    <property type="term" value="C:extracellular region"/>
    <property type="evidence" value="ECO:0007669"/>
    <property type="project" value="InterPro"/>
</dbReference>
<dbReference type="GO" id="GO:0008061">
    <property type="term" value="F:chitin binding"/>
    <property type="evidence" value="ECO:0007669"/>
    <property type="project" value="InterPro"/>
</dbReference>
<evidence type="ECO:0000259" key="11">
    <source>
        <dbReference type="PROSITE" id="PS51910"/>
    </source>
</evidence>
<evidence type="ECO:0000313" key="12">
    <source>
        <dbReference type="EMBL" id="KAG7095154.1"/>
    </source>
</evidence>